<dbReference type="GO" id="GO:0010073">
    <property type="term" value="P:meristem maintenance"/>
    <property type="evidence" value="ECO:0007669"/>
    <property type="project" value="InterPro"/>
</dbReference>
<sequence length="474" mass="53086">MSFFFHRSGVGAVLPIEVIGPIDHPSYSDNPFPAAIQHRLFPIHSLPSSDLLLARPLLPHAVPEQFKSWPRVSSQWVEWVERLQPCFGEQWKSLGLWNLIEMSKVGMSKQSSLFDCMIRFWSPSSNAFLFPWGPMSPTLYDIHLFTGLPLIGPDSPYLINDSLAPKLAPPRYRFPSYQAVVKKYESCPDVPSVTEHIMFLWVLICQYLFCPISGKPSSEYLPLACSLSTGKVYNLGAMLLASFYRGINSCVANNPLSKLGGIAWLLQVWTAAYFSKLFSFPTSSASLSITSLMQGQLSLSAVDFLDFLQTKTFDDLTPPPKPHIGSFDHSWIATHPRLKDETKESVLGILLTVCIHHRFLIVDCLGARSSVVATAKVGWSFEVYNPALFARQFGFLQIIPHSSFYYPVDIAHLASEIESGRFSRASIELLLSIPPLFLNPARASSLGEEGSFQLWWAPRFASLVPPFRYPSGMR</sequence>
<keyword evidence="3" id="KW-1185">Reference proteome</keyword>
<dbReference type="Proteomes" id="UP000250235">
    <property type="component" value="Unassembled WGS sequence"/>
</dbReference>
<dbReference type="PANTHER" id="PTHR46033">
    <property type="entry name" value="PROTEIN MAIN-LIKE 2"/>
    <property type="match status" value="1"/>
</dbReference>
<proteinExistence type="predicted"/>
<organism evidence="2 3">
    <name type="scientific">Dorcoceras hygrometricum</name>
    <dbReference type="NCBI Taxonomy" id="472368"/>
    <lineage>
        <taxon>Eukaryota</taxon>
        <taxon>Viridiplantae</taxon>
        <taxon>Streptophyta</taxon>
        <taxon>Embryophyta</taxon>
        <taxon>Tracheophyta</taxon>
        <taxon>Spermatophyta</taxon>
        <taxon>Magnoliopsida</taxon>
        <taxon>eudicotyledons</taxon>
        <taxon>Gunneridae</taxon>
        <taxon>Pentapetalae</taxon>
        <taxon>asterids</taxon>
        <taxon>lamiids</taxon>
        <taxon>Lamiales</taxon>
        <taxon>Gesneriaceae</taxon>
        <taxon>Didymocarpoideae</taxon>
        <taxon>Trichosporeae</taxon>
        <taxon>Loxocarpinae</taxon>
        <taxon>Dorcoceras</taxon>
    </lineage>
</organism>
<dbReference type="OrthoDB" id="1300289at2759"/>
<gene>
    <name evidence="2" type="ORF">F511_16310</name>
</gene>
<protein>
    <recommendedName>
        <fullName evidence="1">Aminotransferase-like plant mobile domain-containing protein</fullName>
    </recommendedName>
</protein>
<dbReference type="InterPro" id="IPR044824">
    <property type="entry name" value="MAIN-like"/>
</dbReference>
<dbReference type="EMBL" id="KV007769">
    <property type="protein sequence ID" value="KZV30957.1"/>
    <property type="molecule type" value="Genomic_DNA"/>
</dbReference>
<reference evidence="2 3" key="1">
    <citation type="journal article" date="2015" name="Proc. Natl. Acad. Sci. U.S.A.">
        <title>The resurrection genome of Boea hygrometrica: A blueprint for survival of dehydration.</title>
        <authorList>
            <person name="Xiao L."/>
            <person name="Yang G."/>
            <person name="Zhang L."/>
            <person name="Yang X."/>
            <person name="Zhao S."/>
            <person name="Ji Z."/>
            <person name="Zhou Q."/>
            <person name="Hu M."/>
            <person name="Wang Y."/>
            <person name="Chen M."/>
            <person name="Xu Y."/>
            <person name="Jin H."/>
            <person name="Xiao X."/>
            <person name="Hu G."/>
            <person name="Bao F."/>
            <person name="Hu Y."/>
            <person name="Wan P."/>
            <person name="Li L."/>
            <person name="Deng X."/>
            <person name="Kuang T."/>
            <person name="Xiang C."/>
            <person name="Zhu J.K."/>
            <person name="Oliver M.J."/>
            <person name="He Y."/>
        </authorList>
    </citation>
    <scope>NUCLEOTIDE SEQUENCE [LARGE SCALE GENOMIC DNA]</scope>
    <source>
        <strain evidence="3">cv. XS01</strain>
    </source>
</reference>
<dbReference type="PANTHER" id="PTHR46033:SF1">
    <property type="entry name" value="PROTEIN MAIN-LIKE 2"/>
    <property type="match status" value="1"/>
</dbReference>
<evidence type="ECO:0000313" key="3">
    <source>
        <dbReference type="Proteomes" id="UP000250235"/>
    </source>
</evidence>
<accession>A0A2Z7BAD9</accession>
<name>A0A2Z7BAD9_9LAMI</name>
<dbReference type="Pfam" id="PF10536">
    <property type="entry name" value="PMD"/>
    <property type="match status" value="1"/>
</dbReference>
<feature type="domain" description="Aminotransferase-like plant mobile" evidence="1">
    <location>
        <begin position="95"/>
        <end position="277"/>
    </location>
</feature>
<dbReference type="InterPro" id="IPR019557">
    <property type="entry name" value="AminoTfrase-like_pln_mobile"/>
</dbReference>
<evidence type="ECO:0000259" key="1">
    <source>
        <dbReference type="Pfam" id="PF10536"/>
    </source>
</evidence>
<dbReference type="AlphaFoldDB" id="A0A2Z7BAD9"/>
<evidence type="ECO:0000313" key="2">
    <source>
        <dbReference type="EMBL" id="KZV30957.1"/>
    </source>
</evidence>